<evidence type="ECO:0000313" key="3">
    <source>
        <dbReference type="Proteomes" id="UP000274131"/>
    </source>
</evidence>
<proteinExistence type="predicted"/>
<feature type="compositionally biased region" description="Basic residues" evidence="1">
    <location>
        <begin position="155"/>
        <end position="173"/>
    </location>
</feature>
<evidence type="ECO:0000313" key="2">
    <source>
        <dbReference type="EMBL" id="VDD96443.1"/>
    </source>
</evidence>
<dbReference type="EMBL" id="UXUI01011700">
    <property type="protein sequence ID" value="VDD96443.1"/>
    <property type="molecule type" value="Genomic_DNA"/>
</dbReference>
<reference evidence="4" key="1">
    <citation type="submission" date="2017-02" db="UniProtKB">
        <authorList>
            <consortium name="WormBaseParasite"/>
        </authorList>
    </citation>
    <scope>IDENTIFICATION</scope>
</reference>
<accession>A0A0N4VLZ8</accession>
<reference evidence="2 3" key="2">
    <citation type="submission" date="2018-10" db="EMBL/GenBank/DDBJ databases">
        <authorList>
            <consortium name="Pathogen Informatics"/>
        </authorList>
    </citation>
    <scope>NUCLEOTIDE SEQUENCE [LARGE SCALE GENOMIC DNA]</scope>
</reference>
<feature type="region of interest" description="Disordered" evidence="1">
    <location>
        <begin position="93"/>
        <end position="173"/>
    </location>
</feature>
<evidence type="ECO:0000313" key="4">
    <source>
        <dbReference type="WBParaSite" id="EVEC_0001194901-mRNA-1"/>
    </source>
</evidence>
<dbReference type="WBParaSite" id="EVEC_0001194901-mRNA-1">
    <property type="protein sequence ID" value="EVEC_0001194901-mRNA-1"/>
    <property type="gene ID" value="EVEC_0001194901"/>
</dbReference>
<organism evidence="4">
    <name type="scientific">Enterobius vermicularis</name>
    <name type="common">Human pinworm</name>
    <dbReference type="NCBI Taxonomy" id="51028"/>
    <lineage>
        <taxon>Eukaryota</taxon>
        <taxon>Metazoa</taxon>
        <taxon>Ecdysozoa</taxon>
        <taxon>Nematoda</taxon>
        <taxon>Chromadorea</taxon>
        <taxon>Rhabditida</taxon>
        <taxon>Spirurina</taxon>
        <taxon>Oxyuridomorpha</taxon>
        <taxon>Oxyuroidea</taxon>
        <taxon>Oxyuridae</taxon>
        <taxon>Enterobius</taxon>
    </lineage>
</organism>
<sequence length="173" mass="20072">MVRFVCTCEFPSVEEKTVRKIERFESRGGVLQFVGYFTCSIAVLYRSSEWILPSIFRGLVRKESHSLPQIFDEDEGACSANFLQLKFDESQKRAEQLKSTTTPATTNDDENEKVNKENEYTLPENQPPTDQTRKSRRRPARRVSSEGDNNDVRMKLRRSTRKRSASTRKPSRN</sequence>
<gene>
    <name evidence="2" type="ORF">EVEC_LOCUS11194</name>
</gene>
<feature type="compositionally biased region" description="Polar residues" evidence="1">
    <location>
        <begin position="97"/>
        <end position="106"/>
    </location>
</feature>
<protein>
    <submittedName>
        <fullName evidence="4">PAP_RNA-bind domain-containing protein</fullName>
    </submittedName>
</protein>
<dbReference type="AlphaFoldDB" id="A0A0N4VLZ8"/>
<name>A0A0N4VLZ8_ENTVE</name>
<evidence type="ECO:0000256" key="1">
    <source>
        <dbReference type="SAM" id="MobiDB-lite"/>
    </source>
</evidence>
<keyword evidence="3" id="KW-1185">Reference proteome</keyword>
<dbReference type="Proteomes" id="UP000274131">
    <property type="component" value="Unassembled WGS sequence"/>
</dbReference>